<evidence type="ECO:0000313" key="1">
    <source>
        <dbReference type="EMBL" id="OJH49014.1"/>
    </source>
</evidence>
<sequence>MGIISKIEMGKTLRFNIILILPPVSIKKMKIFPTFLSCTFFF</sequence>
<reference evidence="1 2" key="1">
    <citation type="submission" date="2014-12" db="EMBL/GenBank/DDBJ databases">
        <title>The genome sequence of Methanohalophilus portucalensis strain FDF1.</title>
        <authorList>
            <person name="Lai M.-C."/>
            <person name="Lai S.-J."/>
        </authorList>
    </citation>
    <scope>NUCLEOTIDE SEQUENCE [LARGE SCALE GENOMIC DNA]</scope>
    <source>
        <strain evidence="1 2">FDF-1</strain>
    </source>
</reference>
<evidence type="ECO:0000313" key="2">
    <source>
        <dbReference type="Proteomes" id="UP000185713"/>
    </source>
</evidence>
<proteinExistence type="predicted"/>
<dbReference type="EMBL" id="JWTK01000004">
    <property type="protein sequence ID" value="OJH49014.1"/>
    <property type="molecule type" value="Genomic_DNA"/>
</dbReference>
<gene>
    <name evidence="1" type="ORF">MPF_1516</name>
</gene>
<protein>
    <submittedName>
        <fullName evidence="1">Uncharacterized protein</fullName>
    </submittedName>
</protein>
<dbReference type="Proteomes" id="UP000185713">
    <property type="component" value="Unassembled WGS sequence"/>
</dbReference>
<organism evidence="1 2">
    <name type="scientific">Methanohalophilus portucalensis FDF-1</name>
    <dbReference type="NCBI Taxonomy" id="523843"/>
    <lineage>
        <taxon>Archaea</taxon>
        <taxon>Methanobacteriati</taxon>
        <taxon>Methanobacteriota</taxon>
        <taxon>Stenosarchaea group</taxon>
        <taxon>Methanomicrobia</taxon>
        <taxon>Methanosarcinales</taxon>
        <taxon>Methanosarcinaceae</taxon>
        <taxon>Methanohalophilus</taxon>
    </lineage>
</organism>
<dbReference type="AlphaFoldDB" id="A0A1L9C389"/>
<accession>A0A1L9C389</accession>
<comment type="caution">
    <text evidence="1">The sequence shown here is derived from an EMBL/GenBank/DDBJ whole genome shotgun (WGS) entry which is preliminary data.</text>
</comment>
<name>A0A1L9C389_9EURY</name>